<dbReference type="InterPro" id="IPR044972">
    <property type="entry name" value="Mot1"/>
</dbReference>
<comment type="caution">
    <text evidence="2">The sequence shown here is derived from an EMBL/GenBank/DDBJ whole genome shotgun (WGS) entry which is preliminary data.</text>
</comment>
<proteinExistence type="predicted"/>
<accession>A0A4Q9KSQ7</accession>
<dbReference type="GO" id="GO:0016887">
    <property type="term" value="F:ATP hydrolysis activity"/>
    <property type="evidence" value="ECO:0007669"/>
    <property type="project" value="InterPro"/>
</dbReference>
<name>A0A4Q9KSQ7_9MICR</name>
<dbReference type="InterPro" id="IPR011989">
    <property type="entry name" value="ARM-like"/>
</dbReference>
<evidence type="ECO:0000313" key="2">
    <source>
        <dbReference type="EMBL" id="TBT97787.1"/>
    </source>
</evidence>
<evidence type="ECO:0000256" key="1">
    <source>
        <dbReference type="SAM" id="MobiDB-lite"/>
    </source>
</evidence>
<evidence type="ECO:0000313" key="3">
    <source>
        <dbReference type="Proteomes" id="UP000293045"/>
    </source>
</evidence>
<gene>
    <name evidence="2" type="ORF">CWI39_2752p0010</name>
</gene>
<dbReference type="GO" id="GO:0003677">
    <property type="term" value="F:DNA binding"/>
    <property type="evidence" value="ECO:0007669"/>
    <property type="project" value="InterPro"/>
</dbReference>
<sequence>NKEINTLDHDIDNTHSNNTILLNSTLISSILQILYHDKFNDFISDKTTAPVRESSAHLLSLIFPFLSIKLQNYIFKILFSFLENTDWQIQCSALNSLILLKEFIIYNKNTNNSVFINKMVCLMKSEDEDVKYLSADLIIPFIDMLCKIKGDKDNSRLEGVSDIKGVGGVSNSRVELEGVSHTTDKQHPLNNTSYEQHPLDYLPGEQHHLNNTLYEQHPLSNNTGEQHPVNNNIEQHPFNNLSNTYNPSIDSSINNSIDTPFISINTLKDNTLLTNISYTCWISLQNENEIALSKTSILRLITEIYKLEILKHFDLNKITPCFRSPLIDVRSSVISMMECIIKGVKYSGSKKEGVNYSVSELEGVNDSVIELEGFKDKSSKKEGVNDRVGVQEGVSNTNSKEEGVNNIIVEQEDVNNSTITYNPNNNTSNYNPNDNTSNYHHVNNTANDTNDNTNTYNPNNNTSNYHPVNNIPNDTNDKDILHLYPINNTLLSRDSLITIFTLLIHNILIEDNTSLKERSFLLFKLLLNNNNWLSKYLKPFIIGIGQSCYDYYTFYSYESNSLYFNSGIIIIGRESVMDGK</sequence>
<dbReference type="GO" id="GO:0017025">
    <property type="term" value="F:TBP-class protein binding"/>
    <property type="evidence" value="ECO:0007669"/>
    <property type="project" value="InterPro"/>
</dbReference>
<dbReference type="VEuPathDB" id="MicrosporidiaDB:CWI39_2752p0010"/>
<dbReference type="SUPFAM" id="SSF48371">
    <property type="entry name" value="ARM repeat"/>
    <property type="match status" value="1"/>
</dbReference>
<dbReference type="PANTHER" id="PTHR36498">
    <property type="entry name" value="TATA-BINDING PROTEIN-ASSOCIATED FACTOR 172"/>
    <property type="match status" value="1"/>
</dbReference>
<dbReference type="Proteomes" id="UP000293045">
    <property type="component" value="Unassembled WGS sequence"/>
</dbReference>
<dbReference type="PANTHER" id="PTHR36498:SF1">
    <property type="entry name" value="TATA-BINDING PROTEIN-ASSOCIATED FACTOR 172"/>
    <property type="match status" value="1"/>
</dbReference>
<dbReference type="InterPro" id="IPR016024">
    <property type="entry name" value="ARM-type_fold"/>
</dbReference>
<dbReference type="EMBL" id="PIXR01002752">
    <property type="protein sequence ID" value="TBT97787.1"/>
    <property type="molecule type" value="Genomic_DNA"/>
</dbReference>
<reference evidence="2 3" key="1">
    <citation type="submission" date="2017-12" db="EMBL/GenBank/DDBJ databases">
        <authorList>
            <person name="Pombert J.-F."/>
            <person name="Haag K.L."/>
            <person name="Ebert D."/>
        </authorList>
    </citation>
    <scope>NUCLEOTIDE SEQUENCE [LARGE SCALE GENOMIC DNA]</scope>
    <source>
        <strain evidence="2">IL-BN-2</strain>
    </source>
</reference>
<dbReference type="VEuPathDB" id="MicrosporidiaDB:CWI36_2137p0010"/>
<dbReference type="AlphaFoldDB" id="A0A4Q9KSQ7"/>
<organism evidence="2 3">
    <name type="scientific">Hamiltosporidium magnivora</name>
    <dbReference type="NCBI Taxonomy" id="148818"/>
    <lineage>
        <taxon>Eukaryota</taxon>
        <taxon>Fungi</taxon>
        <taxon>Fungi incertae sedis</taxon>
        <taxon>Microsporidia</taxon>
        <taxon>Dubosqiidae</taxon>
        <taxon>Hamiltosporidium</taxon>
    </lineage>
</organism>
<feature type="non-terminal residue" evidence="2">
    <location>
        <position position="580"/>
    </location>
</feature>
<feature type="non-terminal residue" evidence="2">
    <location>
        <position position="1"/>
    </location>
</feature>
<dbReference type="Gene3D" id="1.25.10.10">
    <property type="entry name" value="Leucine-rich Repeat Variant"/>
    <property type="match status" value="1"/>
</dbReference>
<protein>
    <submittedName>
        <fullName evidence="2">Uncharacterized protein</fullName>
    </submittedName>
</protein>
<feature type="region of interest" description="Disordered" evidence="1">
    <location>
        <begin position="417"/>
        <end position="455"/>
    </location>
</feature>